<dbReference type="PROSITE" id="PS00514">
    <property type="entry name" value="FIBRINOGEN_C_1"/>
    <property type="match status" value="1"/>
</dbReference>
<evidence type="ECO:0000259" key="2">
    <source>
        <dbReference type="PROSITE" id="PS51406"/>
    </source>
</evidence>
<reference evidence="4" key="1">
    <citation type="submission" date="2025-08" db="UniProtKB">
        <authorList>
            <consortium name="RefSeq"/>
        </authorList>
    </citation>
    <scope>IDENTIFICATION</scope>
</reference>
<dbReference type="Gene3D" id="3.90.215.10">
    <property type="entry name" value="Gamma Fibrinogen, chain A, domain 1"/>
    <property type="match status" value="1"/>
</dbReference>
<dbReference type="InterPro" id="IPR036056">
    <property type="entry name" value="Fibrinogen-like_C"/>
</dbReference>
<gene>
    <name evidence="4" type="primary">LOC106817399</name>
</gene>
<proteinExistence type="predicted"/>
<dbReference type="InterPro" id="IPR020837">
    <property type="entry name" value="Fibrinogen_CS"/>
</dbReference>
<dbReference type="InterPro" id="IPR002181">
    <property type="entry name" value="Fibrinogen_a/b/g_C_dom"/>
</dbReference>
<feature type="domain" description="Fibrinogen C-terminal" evidence="2">
    <location>
        <begin position="6"/>
        <end position="200"/>
    </location>
</feature>
<name>A0ABM1EZC8_PRICU</name>
<dbReference type="Pfam" id="PF00147">
    <property type="entry name" value="Fibrinogen_C"/>
    <property type="match status" value="1"/>
</dbReference>
<dbReference type="InterPro" id="IPR014716">
    <property type="entry name" value="Fibrinogen_a/b/g_C_1"/>
</dbReference>
<dbReference type="SMART" id="SM00186">
    <property type="entry name" value="FBG"/>
    <property type="match status" value="1"/>
</dbReference>
<dbReference type="CDD" id="cd00087">
    <property type="entry name" value="FReD"/>
    <property type="match status" value="1"/>
</dbReference>
<dbReference type="RefSeq" id="XP_014677549.1">
    <property type="nucleotide sequence ID" value="XM_014822063.1"/>
</dbReference>
<keyword evidence="3" id="KW-1185">Reference proteome</keyword>
<evidence type="ECO:0000313" key="3">
    <source>
        <dbReference type="Proteomes" id="UP000695022"/>
    </source>
</evidence>
<dbReference type="PROSITE" id="PS51406">
    <property type="entry name" value="FIBRINOGEN_C_2"/>
    <property type="match status" value="1"/>
</dbReference>
<sequence length="200" mass="22895">MNAITVMNDRSPVDDSEYEPMRLVTHGVLRGDADSSDAVRRLLRHGHRAGGWTVFQHRFNGSVNFYRVWASYKEGFGNLDGEFWLGLDNIHLLTTMAPSELRVDVEDQDGNKRFAVYDKFHVDTEASKYRLTLGSYRGNANDAMSYHSGQKFSTRDQDNDEHSTHCAQKYLGAWWYKGCYFANLNGEYDNSNPGQVKNHV</sequence>
<evidence type="ECO:0000256" key="1">
    <source>
        <dbReference type="ARBA" id="ARBA00023157"/>
    </source>
</evidence>
<keyword evidence="1" id="KW-1015">Disulfide bond</keyword>
<dbReference type="GeneID" id="106817399"/>
<evidence type="ECO:0000313" key="4">
    <source>
        <dbReference type="RefSeq" id="XP_014677549.1"/>
    </source>
</evidence>
<dbReference type="PANTHER" id="PTHR19143">
    <property type="entry name" value="FIBRINOGEN/TENASCIN/ANGIOPOEITIN"/>
    <property type="match status" value="1"/>
</dbReference>
<dbReference type="SUPFAM" id="SSF56496">
    <property type="entry name" value="Fibrinogen C-terminal domain-like"/>
    <property type="match status" value="1"/>
</dbReference>
<organism evidence="3 4">
    <name type="scientific">Priapulus caudatus</name>
    <name type="common">Priapulid worm</name>
    <dbReference type="NCBI Taxonomy" id="37621"/>
    <lineage>
        <taxon>Eukaryota</taxon>
        <taxon>Metazoa</taxon>
        <taxon>Ecdysozoa</taxon>
        <taxon>Scalidophora</taxon>
        <taxon>Priapulida</taxon>
        <taxon>Priapulimorpha</taxon>
        <taxon>Priapulimorphida</taxon>
        <taxon>Priapulidae</taxon>
        <taxon>Priapulus</taxon>
    </lineage>
</organism>
<dbReference type="Proteomes" id="UP000695022">
    <property type="component" value="Unplaced"/>
</dbReference>
<protein>
    <submittedName>
        <fullName evidence="4">Ficolin-1-like</fullName>
    </submittedName>
</protein>
<dbReference type="InterPro" id="IPR050373">
    <property type="entry name" value="Fibrinogen_C-term_domain"/>
</dbReference>
<accession>A0ABM1EZC8</accession>